<evidence type="ECO:0000256" key="1">
    <source>
        <dbReference type="SAM" id="Phobius"/>
    </source>
</evidence>
<reference evidence="3" key="1">
    <citation type="journal article" date="2019" name="Int. J. Syst. Evol. Microbiol.">
        <title>The Global Catalogue of Microorganisms (GCM) 10K type strain sequencing project: providing services to taxonomists for standard genome sequencing and annotation.</title>
        <authorList>
            <consortium name="The Broad Institute Genomics Platform"/>
            <consortium name="The Broad Institute Genome Sequencing Center for Infectious Disease"/>
            <person name="Wu L."/>
            <person name="Ma J."/>
        </authorList>
    </citation>
    <scope>NUCLEOTIDE SEQUENCE [LARGE SCALE GENOMIC DNA]</scope>
    <source>
        <strain evidence="3">LMG 29247</strain>
    </source>
</reference>
<evidence type="ECO:0000313" key="2">
    <source>
        <dbReference type="EMBL" id="MFD1712189.1"/>
    </source>
</evidence>
<dbReference type="EMBL" id="JBHUEJ010000036">
    <property type="protein sequence ID" value="MFD1712189.1"/>
    <property type="molecule type" value="Genomic_DNA"/>
</dbReference>
<keyword evidence="3" id="KW-1185">Reference proteome</keyword>
<comment type="caution">
    <text evidence="2">The sequence shown here is derived from an EMBL/GenBank/DDBJ whole genome shotgun (WGS) entry which is preliminary data.</text>
</comment>
<dbReference type="Proteomes" id="UP001597304">
    <property type="component" value="Unassembled WGS sequence"/>
</dbReference>
<proteinExistence type="predicted"/>
<keyword evidence="1" id="KW-0472">Membrane</keyword>
<accession>A0ABW4KX74</accession>
<keyword evidence="1" id="KW-1133">Transmembrane helix</keyword>
<protein>
    <submittedName>
        <fullName evidence="2">DUF4870 family protein</fullName>
    </submittedName>
</protein>
<feature type="transmembrane region" description="Helical" evidence="1">
    <location>
        <begin position="31"/>
        <end position="59"/>
    </location>
</feature>
<organism evidence="2 3">
    <name type="scientific">Ottowia flava</name>
    <dbReference type="NCBI Taxonomy" id="2675430"/>
    <lineage>
        <taxon>Bacteria</taxon>
        <taxon>Pseudomonadati</taxon>
        <taxon>Pseudomonadota</taxon>
        <taxon>Betaproteobacteria</taxon>
        <taxon>Burkholderiales</taxon>
        <taxon>Comamonadaceae</taxon>
        <taxon>Ottowia</taxon>
    </lineage>
</organism>
<sequence length="134" mass="14952">MTNKDIIDVEPVRSVSDAKADSLKTWGWVSYILHLIVAVAAVVPGAQVSIALLIIALVMDLVKKDDAAGTWQESHFKWRISTVIWAGVLYVLTFPLFLLLYLPGAIAWAIISIWFLYRIVKGMVRMNANRPVDA</sequence>
<name>A0ABW4KX74_9BURK</name>
<evidence type="ECO:0000313" key="3">
    <source>
        <dbReference type="Proteomes" id="UP001597304"/>
    </source>
</evidence>
<keyword evidence="1" id="KW-0812">Transmembrane</keyword>
<dbReference type="RefSeq" id="WP_147912232.1">
    <property type="nucleotide sequence ID" value="NZ_JBHUEJ010000036.1"/>
</dbReference>
<feature type="transmembrane region" description="Helical" evidence="1">
    <location>
        <begin position="80"/>
        <end position="99"/>
    </location>
</feature>
<gene>
    <name evidence="2" type="ORF">ACFSF0_16395</name>
</gene>